<dbReference type="AlphaFoldDB" id="A0A438CP97"/>
<protein>
    <submittedName>
        <fullName evidence="3">Transposon TX1 uncharacterized 149 kDa protein</fullName>
    </submittedName>
</protein>
<name>A0A438CP97_VITVI</name>
<dbReference type="GO" id="GO:0004519">
    <property type="term" value="F:endonuclease activity"/>
    <property type="evidence" value="ECO:0007669"/>
    <property type="project" value="InterPro"/>
</dbReference>
<comment type="caution">
    <text evidence="3">The sequence shown here is derived from an EMBL/GenBank/DDBJ whole genome shotgun (WGS) entry which is preliminary data.</text>
</comment>
<proteinExistence type="predicted"/>
<evidence type="ECO:0000259" key="2">
    <source>
        <dbReference type="Pfam" id="PF00078"/>
    </source>
</evidence>
<evidence type="ECO:0000256" key="1">
    <source>
        <dbReference type="SAM" id="MobiDB-lite"/>
    </source>
</evidence>
<dbReference type="EMBL" id="QGNW01002146">
    <property type="protein sequence ID" value="RVW25033.1"/>
    <property type="molecule type" value="Genomic_DNA"/>
</dbReference>
<sequence>WGAAVRKNMVRTLKVFVERKTSWLGWKVSTEEIGAITELSRGSVFVLGLKRMQSGGMIEHLTKAIEMKSHLGFNRKFRGKCSVHLMEVGFNNHGRFIWISEFATNRKSSVLIIPEGEKGRGWRILKARCLQCWWSPLRMQSKKEGNLEGKDIPTITWVLYTVLRESSQWLAERGKKLREERRSNDCTHLRWSPKENSKIEGKFKGGWIELWGLPFHLWSEVHLKKIVEQWGTVTEIDWRTLKLFDLSKARVRIAMKDKSVLPALLEVEEGEGRVRSTAGGRCCVGEDSRMRKGGERGMAVFLSKGTRGKGGQFPSLPSLNSNKTDSGLVGTEEAGGNRVGGDEASAVVGCQAYERKAQSLSKTGPKYAKVGCNSKALPGSEPRQGLQCRSEPLLHGKNQANSEEDPKKRLPGPIFRRNEDLVRVLSFLRRFPKVSKEKFGEGASSSRNEVALNNFSSDEDSKGFFGPSGVRSSWLSNHGFALYARKQRPPTWLQLTRVLLRLPIRRKSKMLHRGLGSRKKRRVVKDFLRSEKPDVVMIQETKKAECDRRFMGSVWTVRNKEMDSPSDVRGFGLENMWLQHPSFKESFGSWWREFQGNGWEGHKFMRKLQFVKAKLKEWNKASFGALNERKKKSLRKGELEELILREEIHWRQKASVKWVKEGDCNSNFFHKVANGKRNRKFIKVLENERGLVMNNSESIKEEILRYFEKLYVSPSGESWRVEGLDWSPISGESASRDKAPGPDGFTIAVFQDCWDVIKEDLVRVFAEFHKSKIINQRTNASFIVLLPKKNMSKKISDYRPISLITSLYKIIVKVLAGRLRWVLHETIHSTQGAFVQGRQILDAVLIANEIVDEKRRSGEEGVVFKIDFEKAYDHVILVNGNAKGWVKASRGLRQGDLLSPFLFTLVADVLSRMLLRAEERNVLEGFRMGRNRTRNHLTRLAEMLDCKASGWPILYLGLPLGGNPKACGFWDLGWEGKRDHLVSWDVVCNPKAKGGLGFGKISIRTFALLGKWLWRYPREGSALWHQVILSIYGLHSNGWDTNTIVRWSHCCPWKAIAQVSQEFSKFTRFVVGDGKRIRFWEDLWWGD</sequence>
<dbReference type="PANTHER" id="PTHR46890">
    <property type="entry name" value="NON-LTR RETROLELEMENT REVERSE TRANSCRIPTASE-LIKE PROTEIN-RELATED"/>
    <property type="match status" value="1"/>
</dbReference>
<dbReference type="InterPro" id="IPR052343">
    <property type="entry name" value="Retrotransposon-Effector_Assoc"/>
</dbReference>
<dbReference type="InterPro" id="IPR020847">
    <property type="entry name" value="AP_endonuclease_F1_BS"/>
</dbReference>
<organism evidence="3 4">
    <name type="scientific">Vitis vinifera</name>
    <name type="common">Grape</name>
    <dbReference type="NCBI Taxonomy" id="29760"/>
    <lineage>
        <taxon>Eukaryota</taxon>
        <taxon>Viridiplantae</taxon>
        <taxon>Streptophyta</taxon>
        <taxon>Embryophyta</taxon>
        <taxon>Tracheophyta</taxon>
        <taxon>Spermatophyta</taxon>
        <taxon>Magnoliopsida</taxon>
        <taxon>eudicotyledons</taxon>
        <taxon>Gunneridae</taxon>
        <taxon>Pentapetalae</taxon>
        <taxon>rosids</taxon>
        <taxon>Vitales</taxon>
        <taxon>Vitaceae</taxon>
        <taxon>Viteae</taxon>
        <taxon>Vitis</taxon>
    </lineage>
</organism>
<dbReference type="Pfam" id="PF00078">
    <property type="entry name" value="RVT_1"/>
    <property type="match status" value="1"/>
</dbReference>
<evidence type="ECO:0000313" key="4">
    <source>
        <dbReference type="Proteomes" id="UP000288805"/>
    </source>
</evidence>
<dbReference type="GO" id="GO:0006281">
    <property type="term" value="P:DNA repair"/>
    <property type="evidence" value="ECO:0007669"/>
    <property type="project" value="InterPro"/>
</dbReference>
<dbReference type="CDD" id="cd01650">
    <property type="entry name" value="RT_nLTR_like"/>
    <property type="match status" value="1"/>
</dbReference>
<evidence type="ECO:0000313" key="3">
    <source>
        <dbReference type="EMBL" id="RVW25033.1"/>
    </source>
</evidence>
<dbReference type="GO" id="GO:0003677">
    <property type="term" value="F:DNA binding"/>
    <property type="evidence" value="ECO:0007669"/>
    <property type="project" value="InterPro"/>
</dbReference>
<feature type="compositionally biased region" description="Polar residues" evidence="1">
    <location>
        <begin position="315"/>
        <end position="324"/>
    </location>
</feature>
<dbReference type="SUPFAM" id="SSF56672">
    <property type="entry name" value="DNA/RNA polymerases"/>
    <property type="match status" value="1"/>
</dbReference>
<dbReference type="Proteomes" id="UP000288805">
    <property type="component" value="Unassembled WGS sequence"/>
</dbReference>
<gene>
    <name evidence="3" type="primary">YTX2_575</name>
    <name evidence="3" type="ORF">CK203_110891</name>
</gene>
<feature type="domain" description="Reverse transcriptase" evidence="2">
    <location>
        <begin position="787"/>
        <end position="916"/>
    </location>
</feature>
<dbReference type="InterPro" id="IPR000477">
    <property type="entry name" value="RT_dom"/>
</dbReference>
<dbReference type="PANTHER" id="PTHR46890:SF50">
    <property type="entry name" value="RNA-DIRECTED DNA POLYMERASE, EUKARYOTA, REVERSE TRANSCRIPTASE ZINC-BINDING DOMAIN PROTEIN-RELATED"/>
    <property type="match status" value="1"/>
</dbReference>
<dbReference type="InterPro" id="IPR043502">
    <property type="entry name" value="DNA/RNA_pol_sf"/>
</dbReference>
<reference evidence="3 4" key="1">
    <citation type="journal article" date="2018" name="PLoS Genet.">
        <title>Population sequencing reveals clonal diversity and ancestral inbreeding in the grapevine cultivar Chardonnay.</title>
        <authorList>
            <person name="Roach M.J."/>
            <person name="Johnson D.L."/>
            <person name="Bohlmann J."/>
            <person name="van Vuuren H.J."/>
            <person name="Jones S.J."/>
            <person name="Pretorius I.S."/>
            <person name="Schmidt S.A."/>
            <person name="Borneman A.R."/>
        </authorList>
    </citation>
    <scope>NUCLEOTIDE SEQUENCE [LARGE SCALE GENOMIC DNA]</scope>
    <source>
        <strain evidence="4">cv. Chardonnay</strain>
        <tissue evidence="3">Leaf</tissue>
    </source>
</reference>
<feature type="non-terminal residue" evidence="3">
    <location>
        <position position="1"/>
    </location>
</feature>
<feature type="region of interest" description="Disordered" evidence="1">
    <location>
        <begin position="304"/>
        <end position="324"/>
    </location>
</feature>
<accession>A0A438CP97</accession>
<dbReference type="PROSITE" id="PS00726">
    <property type="entry name" value="AP_NUCLEASE_F1_1"/>
    <property type="match status" value="1"/>
</dbReference>